<dbReference type="InterPro" id="IPR025699">
    <property type="entry name" value="ABC2_memb-like"/>
</dbReference>
<keyword evidence="1" id="KW-1133">Transmembrane helix</keyword>
<name>A0A1S2VNG5_9BACT</name>
<evidence type="ECO:0000256" key="1">
    <source>
        <dbReference type="SAM" id="Phobius"/>
    </source>
</evidence>
<reference evidence="2 3" key="1">
    <citation type="submission" date="2016-10" db="EMBL/GenBank/DDBJ databases">
        <title>Arsenicibacter rosenii gen. nov., sp. nov., an efficient arsenic-methylating bacterium isolated from an arsenic-contaminated paddy soil.</title>
        <authorList>
            <person name="Huang K."/>
        </authorList>
    </citation>
    <scope>NUCLEOTIDE SEQUENCE [LARGE SCALE GENOMIC DNA]</scope>
    <source>
        <strain evidence="2 3">SM-1</strain>
    </source>
</reference>
<dbReference type="Proteomes" id="UP000181790">
    <property type="component" value="Unassembled WGS sequence"/>
</dbReference>
<proteinExistence type="predicted"/>
<dbReference type="Gene3D" id="1.10.390.10">
    <property type="entry name" value="Neutral Protease Domain 2"/>
    <property type="match status" value="1"/>
</dbReference>
<comment type="caution">
    <text evidence="2">The sequence shown here is derived from an EMBL/GenBank/DDBJ whole genome shotgun (WGS) entry which is preliminary data.</text>
</comment>
<feature type="transmembrane region" description="Helical" evidence="1">
    <location>
        <begin position="109"/>
        <end position="134"/>
    </location>
</feature>
<feature type="transmembrane region" description="Helical" evidence="1">
    <location>
        <begin position="521"/>
        <end position="543"/>
    </location>
</feature>
<organism evidence="2 3">
    <name type="scientific">Arsenicibacter rosenii</name>
    <dbReference type="NCBI Taxonomy" id="1750698"/>
    <lineage>
        <taxon>Bacteria</taxon>
        <taxon>Pseudomonadati</taxon>
        <taxon>Bacteroidota</taxon>
        <taxon>Cytophagia</taxon>
        <taxon>Cytophagales</taxon>
        <taxon>Spirosomataceae</taxon>
        <taxon>Arsenicibacter</taxon>
    </lineage>
</organism>
<keyword evidence="1" id="KW-0812">Transmembrane</keyword>
<evidence type="ECO:0000313" key="2">
    <source>
        <dbReference type="EMBL" id="OIN60317.1"/>
    </source>
</evidence>
<keyword evidence="1" id="KW-0472">Membrane</keyword>
<feature type="transmembrane region" description="Helical" evidence="1">
    <location>
        <begin position="22"/>
        <end position="39"/>
    </location>
</feature>
<keyword evidence="3" id="KW-1185">Reference proteome</keyword>
<feature type="transmembrane region" description="Helical" evidence="1">
    <location>
        <begin position="176"/>
        <end position="192"/>
    </location>
</feature>
<dbReference type="RefSeq" id="WP_071502111.1">
    <property type="nucleotide sequence ID" value="NZ_MORL01000002.1"/>
</dbReference>
<feature type="transmembrane region" description="Helical" evidence="1">
    <location>
        <begin position="475"/>
        <end position="501"/>
    </location>
</feature>
<sequence length="950" mass="106313">MQSLTPLYHLIRFEINYHLRRPVTYVFALLIAGQAVWYSQRLFDYYANDKTFVNSPANMYLVMASFGMAIAVMASILAGQSITKDLDHKVTGYMYSLPMSNHTYLIGKFLGTYITVLLLSLFYPVGVLVLPLFFPDQTGPFYIGPLIDAFVRVVPQNILLVTSMAFALTVFTRRMLGAYLTMLLFMVYFLLMESNREAAFESDLLMLDPFCFGITKDTVDGLSTAEQNTGYLPFADFFIINRLLWLGAALGLLVKADAQFSFQDFVEQPQSRRQSPKVIENFIPQTTGLPVMMPLFTTAARLKQAAWLTWLEFRMLFRQPVAVLSLLAVMLLTVAYAYLYRTEGADQFLLPLTSQITALRHPIGIALSLLLIILTGELSYREQTTRFQLIYDTLPFPAWVTLSAKVLTMVVLALGLSLGLGLAGIGVQLANGLASDINGALYTRDLLLDGFSGFVQRIILTVLITTLIPNRYAGLFVSILVYLLLVTADAVGIGVPVYSFLPAAADYSELTGYGLYAAIQPYYVLLWWLVAGLLFLLALGWQPRGIETHATARIRQWQQRINRPYRLALLAVTIPLLIVYGLILHLPEIKPPVAFTPQNWTPPASQQQVNYTIRTAQGTIPVTIYAQHTYNLPLIKQAITDALQSGSAVLGKYPYPSLTVAEVPFQGDPAISVAGQINLSERRGWFTDIVREGPDETYLLVSRLVFEQWLGTQNVDEPATGLVQHGIAEFLALQALVNRYGELKLPVQMAKHFRLYKKGRGREKGYEPTLAESAQKPYVDIHKASLALHDLGQIWGYKKLNECIGQFYSTTIGAGKPEKATTPALLRQLNARMPDSLTAQLVNFTKRNWFDIQIGGMIQQADGVVFKIIADKWQDDGTGNQTKARIEDWIQVALLDEQKRILSRRELFVGPDEPPITLALQPKAKYIAVDPLGTLPDLNRRNNLKRLVVD</sequence>
<dbReference type="OrthoDB" id="910223at2"/>
<feature type="transmembrane region" description="Helical" evidence="1">
    <location>
        <begin position="59"/>
        <end position="79"/>
    </location>
</feature>
<dbReference type="InterPro" id="IPR027268">
    <property type="entry name" value="Peptidase_M4/M1_CTD_sf"/>
</dbReference>
<dbReference type="AlphaFoldDB" id="A0A1S2VNG5"/>
<dbReference type="EMBL" id="MORL01000002">
    <property type="protein sequence ID" value="OIN60317.1"/>
    <property type="molecule type" value="Genomic_DNA"/>
</dbReference>
<dbReference type="Pfam" id="PF13346">
    <property type="entry name" value="ABC2_membrane_5"/>
    <property type="match status" value="1"/>
</dbReference>
<evidence type="ECO:0000313" key="3">
    <source>
        <dbReference type="Proteomes" id="UP000181790"/>
    </source>
</evidence>
<accession>A0A1S2VNG5</accession>
<feature type="transmembrane region" description="Helical" evidence="1">
    <location>
        <begin position="450"/>
        <end position="468"/>
    </location>
</feature>
<feature type="transmembrane region" description="Helical" evidence="1">
    <location>
        <begin position="564"/>
        <end position="583"/>
    </location>
</feature>
<feature type="transmembrane region" description="Helical" evidence="1">
    <location>
        <begin position="321"/>
        <end position="339"/>
    </location>
</feature>
<feature type="transmembrane region" description="Helical" evidence="1">
    <location>
        <begin position="406"/>
        <end position="430"/>
    </location>
</feature>
<protein>
    <submittedName>
        <fullName evidence="2">Uncharacterized protein</fullName>
    </submittedName>
</protein>
<feature type="transmembrane region" description="Helical" evidence="1">
    <location>
        <begin position="154"/>
        <end position="171"/>
    </location>
</feature>
<gene>
    <name evidence="2" type="ORF">BLX24_05670</name>
</gene>
<feature type="transmembrane region" description="Helical" evidence="1">
    <location>
        <begin position="359"/>
        <end position="380"/>
    </location>
</feature>
<feature type="transmembrane region" description="Helical" evidence="1">
    <location>
        <begin position="231"/>
        <end position="254"/>
    </location>
</feature>